<gene>
    <name evidence="1" type="ORF">SE15_03075</name>
</gene>
<protein>
    <submittedName>
        <fullName evidence="1">Uncharacterized protein</fullName>
    </submittedName>
</protein>
<dbReference type="STRING" id="869279.SE15_03075"/>
<dbReference type="Proteomes" id="UP000050544">
    <property type="component" value="Unassembled WGS sequence"/>
</dbReference>
<evidence type="ECO:0000313" key="1">
    <source>
        <dbReference type="EMBL" id="KPL84162.1"/>
    </source>
</evidence>
<reference evidence="1 2" key="1">
    <citation type="submission" date="2015-07" db="EMBL/GenBank/DDBJ databases">
        <title>Whole genome sequence of Thermanaerothrix daxensis DSM 23592.</title>
        <authorList>
            <person name="Hemp J."/>
            <person name="Ward L.M."/>
            <person name="Pace L.A."/>
            <person name="Fischer W.W."/>
        </authorList>
    </citation>
    <scope>NUCLEOTIDE SEQUENCE [LARGE SCALE GENOMIC DNA]</scope>
    <source>
        <strain evidence="1 2">GNS-1</strain>
    </source>
</reference>
<dbReference type="OrthoDB" id="163911at2"/>
<dbReference type="EMBL" id="LGKO01000002">
    <property type="protein sequence ID" value="KPL84162.1"/>
    <property type="molecule type" value="Genomic_DNA"/>
</dbReference>
<dbReference type="RefSeq" id="WP_054520624.1">
    <property type="nucleotide sequence ID" value="NZ_LGKO01000002.1"/>
</dbReference>
<organism evidence="1 2">
    <name type="scientific">Thermanaerothrix daxensis</name>
    <dbReference type="NCBI Taxonomy" id="869279"/>
    <lineage>
        <taxon>Bacteria</taxon>
        <taxon>Bacillati</taxon>
        <taxon>Chloroflexota</taxon>
        <taxon>Anaerolineae</taxon>
        <taxon>Anaerolineales</taxon>
        <taxon>Anaerolineaceae</taxon>
        <taxon>Thermanaerothrix</taxon>
    </lineage>
</organism>
<sequence>MAVRQWQPPPGYYWKVVVDPTRTGEEPGMFYGGHFRWSDIVLPSGCHREARRIPCPWPHGTVFENVKTGERVVIKRGKVVREKRHGQRAS</sequence>
<comment type="caution">
    <text evidence="1">The sequence shown here is derived from an EMBL/GenBank/DDBJ whole genome shotgun (WGS) entry which is preliminary data.</text>
</comment>
<evidence type="ECO:0000313" key="2">
    <source>
        <dbReference type="Proteomes" id="UP000050544"/>
    </source>
</evidence>
<proteinExistence type="predicted"/>
<accession>A0A0N8GQN1</accession>
<dbReference type="AlphaFoldDB" id="A0A0N8GQN1"/>
<name>A0A0N8GQN1_9CHLR</name>
<keyword evidence="2" id="KW-1185">Reference proteome</keyword>